<keyword evidence="2 8" id="KW-0812">Transmembrane</keyword>
<dbReference type="GO" id="GO:0001653">
    <property type="term" value="F:peptide receptor activity"/>
    <property type="evidence" value="ECO:0007669"/>
    <property type="project" value="TreeGrafter"/>
</dbReference>
<feature type="region of interest" description="Disordered" evidence="7">
    <location>
        <begin position="814"/>
        <end position="834"/>
    </location>
</feature>
<dbReference type="InterPro" id="IPR036971">
    <property type="entry name" value="PDEase_catalytic_dom_sf"/>
</dbReference>
<evidence type="ECO:0000256" key="4">
    <source>
        <dbReference type="ARBA" id="ARBA00022989"/>
    </source>
</evidence>
<dbReference type="PROSITE" id="PS50125">
    <property type="entry name" value="GUANYLATE_CYCLASE_2"/>
    <property type="match status" value="1"/>
</dbReference>
<feature type="transmembrane region" description="Helical" evidence="8">
    <location>
        <begin position="89"/>
        <end position="113"/>
    </location>
</feature>
<proteinExistence type="predicted"/>
<dbReference type="GO" id="GO:0035556">
    <property type="term" value="P:intracellular signal transduction"/>
    <property type="evidence" value="ECO:0007669"/>
    <property type="project" value="InterPro"/>
</dbReference>
<keyword evidence="3" id="KW-0547">Nucleotide-binding</keyword>
<feature type="transmembrane region" description="Helical" evidence="8">
    <location>
        <begin position="494"/>
        <end position="516"/>
    </location>
</feature>
<keyword evidence="11" id="KW-0675">Receptor</keyword>
<evidence type="ECO:0000256" key="7">
    <source>
        <dbReference type="SAM" id="MobiDB-lite"/>
    </source>
</evidence>
<dbReference type="OrthoDB" id="546632at2759"/>
<dbReference type="GO" id="GO:0004383">
    <property type="term" value="F:guanylate cyclase activity"/>
    <property type="evidence" value="ECO:0007669"/>
    <property type="project" value="TreeGrafter"/>
</dbReference>
<dbReference type="GO" id="GO:0004114">
    <property type="term" value="F:3',5'-cyclic-nucleotide phosphodiesterase activity"/>
    <property type="evidence" value="ECO:0007669"/>
    <property type="project" value="InterPro"/>
</dbReference>
<evidence type="ECO:0000256" key="1">
    <source>
        <dbReference type="ARBA" id="ARBA00004370"/>
    </source>
</evidence>
<dbReference type="GO" id="GO:0005886">
    <property type="term" value="C:plasma membrane"/>
    <property type="evidence" value="ECO:0007669"/>
    <property type="project" value="TreeGrafter"/>
</dbReference>
<dbReference type="SMART" id="SM00044">
    <property type="entry name" value="CYCc"/>
    <property type="match status" value="1"/>
</dbReference>
<evidence type="ECO:0000256" key="8">
    <source>
        <dbReference type="SAM" id="Phobius"/>
    </source>
</evidence>
<dbReference type="PANTHER" id="PTHR11920">
    <property type="entry name" value="GUANYLYL CYCLASE"/>
    <property type="match status" value="1"/>
</dbReference>
<organism evidence="11 12">
    <name type="scientific">Seminavis robusta</name>
    <dbReference type="NCBI Taxonomy" id="568900"/>
    <lineage>
        <taxon>Eukaryota</taxon>
        <taxon>Sar</taxon>
        <taxon>Stramenopiles</taxon>
        <taxon>Ochrophyta</taxon>
        <taxon>Bacillariophyta</taxon>
        <taxon>Bacillariophyceae</taxon>
        <taxon>Bacillariophycidae</taxon>
        <taxon>Naviculales</taxon>
        <taxon>Naviculaceae</taxon>
        <taxon>Seminavis</taxon>
    </lineage>
</organism>
<feature type="compositionally biased region" description="Acidic residues" evidence="7">
    <location>
        <begin position="820"/>
        <end position="834"/>
    </location>
</feature>
<dbReference type="Pfam" id="PF00233">
    <property type="entry name" value="PDEase_I"/>
    <property type="match status" value="1"/>
</dbReference>
<dbReference type="PANTHER" id="PTHR11920:SF335">
    <property type="entry name" value="GUANYLATE CYCLASE"/>
    <property type="match status" value="1"/>
</dbReference>
<dbReference type="SUPFAM" id="SSF109604">
    <property type="entry name" value="HD-domain/PDEase-like"/>
    <property type="match status" value="1"/>
</dbReference>
<feature type="domain" description="Guanylate cyclase" evidence="9">
    <location>
        <begin position="624"/>
        <end position="758"/>
    </location>
</feature>
<sequence length="1272" mass="142964">MMNGGSTGRVSHPGSRSRSKGTGGSFERVPGDEEESMSGEEEDEGSQSVYSDDEEEDDESSYESDLNTSKESTHQTFNIAKKETNRVRVWRTVLSAMLVITAGVVIVTTYVFLADNEDNEFQSTFDQAALTISDSMRFNYNKMLDALTSRSEAVTSLTLTAGLRWPFVTIPHFEIRGERAREETRSETYGFSPIVNVEHKDDWETYSVANQNWILQGRGIDVEDPANQPYLPTTPIIPPKITFVDPNATGESRLLPYPDGPISNSTPDTPFAVNWQMSPIPSLTYTINLNLRSSDHYRHLIQVLLDSQDPVLSDFTDLGKAYYETVLPEKEHQRLHESYVGTSEGRYYPAKDRPHSVLMAPIFNSFINGSQAVVGMLWVVVPWDWQLAGLLPQGTKVVDVVLDNSCGTTYTYEVRGPEAIFKGPGDQHETEFTDMGYTSSFAMQPIVKAYDPTMTEGATVILNGENYTLCEYKIHVYPTKEMKADFDTGRPETFAIIMAAIFLITGMVFLIFVRYVQQRQDMVMATAIRTSAIVSSLFPANVRERIMKDAEEQGRMDLMGGKARGGNWRLRNGGKENLGPKSKLEDFIGVEAIGGGGGGGIGGFGEEHDAFKSKPIADLFPDATVLFADLVGFTAWSSEREPTQVFQLLETLYHAFDQIARKRRVFKVETIGDCYVAVTGLPEPRKDHAIAMARFARDCMTKMKVLVVKLEVPLGPGTADLSMRFGLHSGPVTAGVLRGEKSRFQLFGDTVNTAARMESNGAKERVHVSQETADLIQAANKSHWLTPREDKIHAKGKGELQTYWLEIRRDNNASGTLSDNESESSDYSDFTEEASSYEEDVDGEIVLDERSQRLVDWTVDQLSRLLKQILARRKLLGIEANPEIAQRQVLDFSEGGTVIDEVADVVQLLPFDPRTSNLDDMLDDITLSAEALSQLRDFVATIATLHNDNQFHNLSHATHVTMSVVKLLSRIIAADDPRKHYTGDGSDDSDMDQEAIDQRLHEQSYGIRSDPLAQFAVVFSALLHDVDHPGVTNAELIKEGAKVAETYNNKSISEQNSVDLAWYLFMDDRYCDLRGVIYHDEDELMRFRQLVVNAVIATDIADKNLKVLRDVRWENAFSEGSSESNQEIINRKATVMIDCLLQASDIAHTMQHWHIYRKWNEFLFRELYVAFLQGRCAKNPAEFWYDGEIGFFDFYIIPLAKKLADCGVFGVSSDEYLNYARKNRNEWETRGRQIVEEYIENAKDLHIPESAEEESLLSEYEQSPRRSIAPGE</sequence>
<evidence type="ECO:0000313" key="11">
    <source>
        <dbReference type="EMBL" id="CAB9524298.1"/>
    </source>
</evidence>
<dbReference type="Pfam" id="PF00211">
    <property type="entry name" value="Guanylate_cyc"/>
    <property type="match status" value="1"/>
</dbReference>
<dbReference type="InterPro" id="IPR029787">
    <property type="entry name" value="Nucleotide_cyclase"/>
</dbReference>
<dbReference type="Gene3D" id="3.30.70.1230">
    <property type="entry name" value="Nucleotide cyclase"/>
    <property type="match status" value="1"/>
</dbReference>
<dbReference type="GO" id="GO:0000166">
    <property type="term" value="F:nucleotide binding"/>
    <property type="evidence" value="ECO:0007669"/>
    <property type="project" value="UniProtKB-KW"/>
</dbReference>
<dbReference type="CDD" id="cd07302">
    <property type="entry name" value="CHD"/>
    <property type="match status" value="1"/>
</dbReference>
<dbReference type="InterPro" id="IPR002073">
    <property type="entry name" value="PDEase_catalytic_dom"/>
</dbReference>
<dbReference type="GO" id="GO:0007168">
    <property type="term" value="P:receptor guanylyl cyclase signaling pathway"/>
    <property type="evidence" value="ECO:0007669"/>
    <property type="project" value="TreeGrafter"/>
</dbReference>
<dbReference type="GO" id="GO:0004016">
    <property type="term" value="F:adenylate cyclase activity"/>
    <property type="evidence" value="ECO:0007669"/>
    <property type="project" value="TreeGrafter"/>
</dbReference>
<evidence type="ECO:0000256" key="2">
    <source>
        <dbReference type="ARBA" id="ARBA00022692"/>
    </source>
</evidence>
<comment type="subcellular location">
    <subcellularLocation>
        <location evidence="1">Membrane</location>
    </subcellularLocation>
</comment>
<feature type="domain" description="PDEase" evidence="10">
    <location>
        <begin position="858"/>
        <end position="1101"/>
    </location>
</feature>
<dbReference type="SMART" id="SM00471">
    <property type="entry name" value="HDc"/>
    <property type="match status" value="1"/>
</dbReference>
<evidence type="ECO:0000259" key="10">
    <source>
        <dbReference type="PROSITE" id="PS51845"/>
    </source>
</evidence>
<evidence type="ECO:0000313" key="12">
    <source>
        <dbReference type="Proteomes" id="UP001153069"/>
    </source>
</evidence>
<dbReference type="InterPro" id="IPR050401">
    <property type="entry name" value="Cyclic_nucleotide_synthase"/>
</dbReference>
<evidence type="ECO:0000256" key="5">
    <source>
        <dbReference type="ARBA" id="ARBA00023136"/>
    </source>
</evidence>
<dbReference type="AlphaFoldDB" id="A0A9N8EP86"/>
<keyword evidence="6" id="KW-0456">Lyase</keyword>
<dbReference type="Gene3D" id="1.10.1300.10">
    <property type="entry name" value="3'5'-cyclic nucleotide phosphodiesterase, catalytic domain"/>
    <property type="match status" value="1"/>
</dbReference>
<name>A0A9N8EP86_9STRA</name>
<evidence type="ECO:0000256" key="6">
    <source>
        <dbReference type="ARBA" id="ARBA00023239"/>
    </source>
</evidence>
<feature type="compositionally biased region" description="Polar residues" evidence="7">
    <location>
        <begin position="66"/>
        <end position="77"/>
    </location>
</feature>
<feature type="region of interest" description="Disordered" evidence="7">
    <location>
        <begin position="1251"/>
        <end position="1272"/>
    </location>
</feature>
<feature type="region of interest" description="Disordered" evidence="7">
    <location>
        <begin position="1"/>
        <end position="77"/>
    </location>
</feature>
<gene>
    <name evidence="11" type="ORF">SEMRO_1519_G279290.1</name>
</gene>
<keyword evidence="12" id="KW-1185">Reference proteome</keyword>
<accession>A0A9N8EP86</accession>
<keyword evidence="5 8" id="KW-0472">Membrane</keyword>
<evidence type="ECO:0000256" key="3">
    <source>
        <dbReference type="ARBA" id="ARBA00022741"/>
    </source>
</evidence>
<dbReference type="Proteomes" id="UP001153069">
    <property type="component" value="Unassembled WGS sequence"/>
</dbReference>
<dbReference type="InterPro" id="IPR003607">
    <property type="entry name" value="HD/PDEase_dom"/>
</dbReference>
<evidence type="ECO:0000259" key="9">
    <source>
        <dbReference type="PROSITE" id="PS50125"/>
    </source>
</evidence>
<dbReference type="InterPro" id="IPR001054">
    <property type="entry name" value="A/G_cyclase"/>
</dbReference>
<protein>
    <submittedName>
        <fullName evidence="11">Receptor-type guanylate cyclase gcy</fullName>
    </submittedName>
</protein>
<dbReference type="SUPFAM" id="SSF55073">
    <property type="entry name" value="Nucleotide cyclase"/>
    <property type="match status" value="1"/>
</dbReference>
<keyword evidence="4 8" id="KW-1133">Transmembrane helix</keyword>
<dbReference type="EMBL" id="CAICTM010001517">
    <property type="protein sequence ID" value="CAB9524298.1"/>
    <property type="molecule type" value="Genomic_DNA"/>
</dbReference>
<feature type="compositionally biased region" description="Acidic residues" evidence="7">
    <location>
        <begin position="32"/>
        <end position="62"/>
    </location>
</feature>
<reference evidence="11" key="1">
    <citation type="submission" date="2020-06" db="EMBL/GenBank/DDBJ databases">
        <authorList>
            <consortium name="Plant Systems Biology data submission"/>
        </authorList>
    </citation>
    <scope>NUCLEOTIDE SEQUENCE</scope>
    <source>
        <strain evidence="11">D6</strain>
    </source>
</reference>
<dbReference type="PROSITE" id="PS51845">
    <property type="entry name" value="PDEASE_I_2"/>
    <property type="match status" value="1"/>
</dbReference>
<comment type="caution">
    <text evidence="11">The sequence shown here is derived from an EMBL/GenBank/DDBJ whole genome shotgun (WGS) entry which is preliminary data.</text>
</comment>